<name>A0A517LXG3_9BACT</name>
<feature type="signal peptide" evidence="2">
    <location>
        <begin position="1"/>
        <end position="19"/>
    </location>
</feature>
<gene>
    <name evidence="4" type="ORF">EC9_14960</name>
</gene>
<evidence type="ECO:0000259" key="3">
    <source>
        <dbReference type="Pfam" id="PF02230"/>
    </source>
</evidence>
<evidence type="ECO:0000313" key="5">
    <source>
        <dbReference type="Proteomes" id="UP000319557"/>
    </source>
</evidence>
<dbReference type="AlphaFoldDB" id="A0A517LXG3"/>
<dbReference type="PANTHER" id="PTHR43037:SF1">
    <property type="entry name" value="BLL1128 PROTEIN"/>
    <property type="match status" value="1"/>
</dbReference>
<dbReference type="InterPro" id="IPR003140">
    <property type="entry name" value="PLipase/COase/thioEstase"/>
</dbReference>
<evidence type="ECO:0000256" key="2">
    <source>
        <dbReference type="SAM" id="SignalP"/>
    </source>
</evidence>
<feature type="chain" id="PRO_5021766361" evidence="2">
    <location>
        <begin position="20"/>
        <end position="272"/>
    </location>
</feature>
<dbReference type="Pfam" id="PF02230">
    <property type="entry name" value="Abhydrolase_2"/>
    <property type="match status" value="1"/>
</dbReference>
<dbReference type="EMBL" id="CP036261">
    <property type="protein sequence ID" value="QDS87318.1"/>
    <property type="molecule type" value="Genomic_DNA"/>
</dbReference>
<dbReference type="SUPFAM" id="SSF53474">
    <property type="entry name" value="alpha/beta-Hydrolases"/>
    <property type="match status" value="1"/>
</dbReference>
<sequence precursor="true">MLRIALSLSLLLACGLIMADEPYQARTISLPAVPGEEGSKSESYSYRLLSPQTIEPGKTYPLVLFLHGAGERGDDNTRQLKYLPELLATPANREKYPCFVLAPQCPTGKQWVDVPWGDRTSTPLPEQPSRPMQAVIAMLQQTMQDQPVDRSRVYLTGLSMGGYGSWDLAARQPEWFAAAIIVCGGGDEHQATRLKPLPIWAFHGGADTVVPTQRSRSMVQAIHDAGGTQIEYSELPGVGHNSWTHAYSPSAGALDWMFAQVRKPIAGDAKEE</sequence>
<dbReference type="RefSeq" id="WP_246105999.1">
    <property type="nucleotide sequence ID" value="NZ_CP036261.1"/>
</dbReference>
<dbReference type="GO" id="GO:0016787">
    <property type="term" value="F:hydrolase activity"/>
    <property type="evidence" value="ECO:0007669"/>
    <property type="project" value="InterPro"/>
</dbReference>
<dbReference type="InterPro" id="IPR050955">
    <property type="entry name" value="Plant_Biomass_Hydrol_Est"/>
</dbReference>
<accession>A0A517LXG3</accession>
<feature type="domain" description="Phospholipase/carboxylesterase/thioesterase" evidence="3">
    <location>
        <begin position="59"/>
        <end position="244"/>
    </location>
</feature>
<organism evidence="4 5">
    <name type="scientific">Rosistilla ulvae</name>
    <dbReference type="NCBI Taxonomy" id="1930277"/>
    <lineage>
        <taxon>Bacteria</taxon>
        <taxon>Pseudomonadati</taxon>
        <taxon>Planctomycetota</taxon>
        <taxon>Planctomycetia</taxon>
        <taxon>Pirellulales</taxon>
        <taxon>Pirellulaceae</taxon>
        <taxon>Rosistilla</taxon>
    </lineage>
</organism>
<dbReference type="KEGG" id="ruv:EC9_14960"/>
<dbReference type="Proteomes" id="UP000319557">
    <property type="component" value="Chromosome"/>
</dbReference>
<dbReference type="PANTHER" id="PTHR43037">
    <property type="entry name" value="UNNAMED PRODUCT-RELATED"/>
    <property type="match status" value="1"/>
</dbReference>
<evidence type="ECO:0000256" key="1">
    <source>
        <dbReference type="ARBA" id="ARBA00022729"/>
    </source>
</evidence>
<dbReference type="Gene3D" id="3.40.50.1820">
    <property type="entry name" value="alpha/beta hydrolase"/>
    <property type="match status" value="1"/>
</dbReference>
<reference evidence="4 5" key="1">
    <citation type="submission" date="2019-02" db="EMBL/GenBank/DDBJ databases">
        <title>Deep-cultivation of Planctomycetes and their phenomic and genomic characterization uncovers novel biology.</title>
        <authorList>
            <person name="Wiegand S."/>
            <person name="Jogler M."/>
            <person name="Boedeker C."/>
            <person name="Pinto D."/>
            <person name="Vollmers J."/>
            <person name="Rivas-Marin E."/>
            <person name="Kohn T."/>
            <person name="Peeters S.H."/>
            <person name="Heuer A."/>
            <person name="Rast P."/>
            <person name="Oberbeckmann S."/>
            <person name="Bunk B."/>
            <person name="Jeske O."/>
            <person name="Meyerdierks A."/>
            <person name="Storesund J.E."/>
            <person name="Kallscheuer N."/>
            <person name="Luecker S."/>
            <person name="Lage O.M."/>
            <person name="Pohl T."/>
            <person name="Merkel B.J."/>
            <person name="Hornburger P."/>
            <person name="Mueller R.-W."/>
            <person name="Bruemmer F."/>
            <person name="Labrenz M."/>
            <person name="Spormann A.M."/>
            <person name="Op den Camp H."/>
            <person name="Overmann J."/>
            <person name="Amann R."/>
            <person name="Jetten M.S.M."/>
            <person name="Mascher T."/>
            <person name="Medema M.H."/>
            <person name="Devos D.P."/>
            <person name="Kaster A.-K."/>
            <person name="Ovreas L."/>
            <person name="Rohde M."/>
            <person name="Galperin M.Y."/>
            <person name="Jogler C."/>
        </authorList>
    </citation>
    <scope>NUCLEOTIDE SEQUENCE [LARGE SCALE GENOMIC DNA]</scope>
    <source>
        <strain evidence="4 5">EC9</strain>
    </source>
</reference>
<keyword evidence="5" id="KW-1185">Reference proteome</keyword>
<proteinExistence type="predicted"/>
<keyword evidence="1 2" id="KW-0732">Signal</keyword>
<protein>
    <submittedName>
        <fullName evidence="4">Esterase</fullName>
    </submittedName>
</protein>
<evidence type="ECO:0000313" key="4">
    <source>
        <dbReference type="EMBL" id="QDS87318.1"/>
    </source>
</evidence>
<dbReference type="InterPro" id="IPR029058">
    <property type="entry name" value="AB_hydrolase_fold"/>
</dbReference>